<dbReference type="GeneID" id="6503441"/>
<dbReference type="InParanoid" id="B3N1Q2"/>
<dbReference type="OrthoDB" id="8186940at2759"/>
<dbReference type="Pfam" id="PF07841">
    <property type="entry name" value="DM4_12"/>
    <property type="match status" value="1"/>
</dbReference>
<proteinExistence type="predicted"/>
<evidence type="ECO:0000313" key="3">
    <source>
        <dbReference type="Proteomes" id="UP000007801"/>
    </source>
</evidence>
<dbReference type="SMART" id="SM00718">
    <property type="entry name" value="DM4_12"/>
    <property type="match status" value="1"/>
</dbReference>
<dbReference type="Proteomes" id="UP000007801">
    <property type="component" value="Unassembled WGS sequence"/>
</dbReference>
<dbReference type="OMA" id="IFNGQGT"/>
<dbReference type="EMBL" id="CH902661">
    <property type="protein sequence ID" value="EDV34021.1"/>
    <property type="molecule type" value="Genomic_DNA"/>
</dbReference>
<dbReference type="PROSITE" id="PS51257">
    <property type="entry name" value="PROKAR_LIPOPROTEIN"/>
    <property type="match status" value="1"/>
</dbReference>
<evidence type="ECO:0000256" key="1">
    <source>
        <dbReference type="SAM" id="SignalP"/>
    </source>
</evidence>
<dbReference type="PANTHER" id="PTHR21398">
    <property type="entry name" value="AGAP007094-PA"/>
    <property type="match status" value="1"/>
</dbReference>
<dbReference type="InterPro" id="IPR006631">
    <property type="entry name" value="DM4_12"/>
</dbReference>
<protein>
    <submittedName>
        <fullName evidence="2">Uncharacterized protein</fullName>
    </submittedName>
</protein>
<accession>B3N1Q2</accession>
<dbReference type="PhylomeDB" id="B3N1Q2"/>
<dbReference type="KEGG" id="dan:6503441"/>
<evidence type="ECO:0000313" key="2">
    <source>
        <dbReference type="EMBL" id="EDV34021.1"/>
    </source>
</evidence>
<name>B3N1Q2_DROAN</name>
<feature type="chain" id="PRO_5002793972" evidence="1">
    <location>
        <begin position="23"/>
        <end position="219"/>
    </location>
</feature>
<reference evidence="2 3" key="1">
    <citation type="journal article" date="2007" name="Nature">
        <title>Evolution of genes and genomes on the Drosophila phylogeny.</title>
        <authorList>
            <consortium name="Drosophila 12 Genomes Consortium"/>
            <person name="Clark A.G."/>
            <person name="Eisen M.B."/>
            <person name="Smith D.R."/>
            <person name="Bergman C.M."/>
            <person name="Oliver B."/>
            <person name="Markow T.A."/>
            <person name="Kaufman T.C."/>
            <person name="Kellis M."/>
            <person name="Gelbart W."/>
            <person name="Iyer V.N."/>
            <person name="Pollard D.A."/>
            <person name="Sackton T.B."/>
            <person name="Larracuente A.M."/>
            <person name="Singh N.D."/>
            <person name="Abad J.P."/>
            <person name="Abt D.N."/>
            <person name="Adryan B."/>
            <person name="Aguade M."/>
            <person name="Akashi H."/>
            <person name="Anderson W.W."/>
            <person name="Aquadro C.F."/>
            <person name="Ardell D.H."/>
            <person name="Arguello R."/>
            <person name="Artieri C.G."/>
            <person name="Barbash D.A."/>
            <person name="Barker D."/>
            <person name="Barsanti P."/>
            <person name="Batterham P."/>
            <person name="Batzoglou S."/>
            <person name="Begun D."/>
            <person name="Bhutkar A."/>
            <person name="Blanco E."/>
            <person name="Bosak S.A."/>
            <person name="Bradley R.K."/>
            <person name="Brand A.D."/>
            <person name="Brent M.R."/>
            <person name="Brooks A.N."/>
            <person name="Brown R.H."/>
            <person name="Butlin R.K."/>
            <person name="Caggese C."/>
            <person name="Calvi B.R."/>
            <person name="Bernardo de Carvalho A."/>
            <person name="Caspi A."/>
            <person name="Castrezana S."/>
            <person name="Celniker S.E."/>
            <person name="Chang J.L."/>
            <person name="Chapple C."/>
            <person name="Chatterji S."/>
            <person name="Chinwalla A."/>
            <person name="Civetta A."/>
            <person name="Clifton S.W."/>
            <person name="Comeron J.M."/>
            <person name="Costello J.C."/>
            <person name="Coyne J.A."/>
            <person name="Daub J."/>
            <person name="David R.G."/>
            <person name="Delcher A.L."/>
            <person name="Delehaunty K."/>
            <person name="Do C.B."/>
            <person name="Ebling H."/>
            <person name="Edwards K."/>
            <person name="Eickbush T."/>
            <person name="Evans J.D."/>
            <person name="Filipski A."/>
            <person name="Findeiss S."/>
            <person name="Freyhult E."/>
            <person name="Fulton L."/>
            <person name="Fulton R."/>
            <person name="Garcia A.C."/>
            <person name="Gardiner A."/>
            <person name="Garfield D.A."/>
            <person name="Garvin B.E."/>
            <person name="Gibson G."/>
            <person name="Gilbert D."/>
            <person name="Gnerre S."/>
            <person name="Godfrey J."/>
            <person name="Good R."/>
            <person name="Gotea V."/>
            <person name="Gravely B."/>
            <person name="Greenberg A.J."/>
            <person name="Griffiths-Jones S."/>
            <person name="Gross S."/>
            <person name="Guigo R."/>
            <person name="Gustafson E.A."/>
            <person name="Haerty W."/>
            <person name="Hahn M.W."/>
            <person name="Halligan D.L."/>
            <person name="Halpern A.L."/>
            <person name="Halter G.M."/>
            <person name="Han M.V."/>
            <person name="Heger A."/>
            <person name="Hillier L."/>
            <person name="Hinrichs A.S."/>
            <person name="Holmes I."/>
            <person name="Hoskins R.A."/>
            <person name="Hubisz M.J."/>
            <person name="Hultmark D."/>
            <person name="Huntley M.A."/>
            <person name="Jaffe D.B."/>
            <person name="Jagadeeshan S."/>
            <person name="Jeck W.R."/>
            <person name="Johnson J."/>
            <person name="Jones C.D."/>
            <person name="Jordan W.C."/>
            <person name="Karpen G.H."/>
            <person name="Kataoka E."/>
            <person name="Keightley P.D."/>
            <person name="Kheradpour P."/>
            <person name="Kirkness E.F."/>
            <person name="Koerich L.B."/>
            <person name="Kristiansen K."/>
            <person name="Kudrna D."/>
            <person name="Kulathinal R.J."/>
            <person name="Kumar S."/>
            <person name="Kwok R."/>
            <person name="Lander E."/>
            <person name="Langley C.H."/>
            <person name="Lapoint R."/>
            <person name="Lazzaro B.P."/>
            <person name="Lee S.J."/>
            <person name="Levesque L."/>
            <person name="Li R."/>
            <person name="Lin C.F."/>
            <person name="Lin M.F."/>
            <person name="Lindblad-Toh K."/>
            <person name="Llopart A."/>
            <person name="Long M."/>
            <person name="Low L."/>
            <person name="Lozovsky E."/>
            <person name="Lu J."/>
            <person name="Luo M."/>
            <person name="Machado C.A."/>
            <person name="Makalowski W."/>
            <person name="Marzo M."/>
            <person name="Matsuda M."/>
            <person name="Matzkin L."/>
            <person name="McAllister B."/>
            <person name="McBride C.S."/>
            <person name="McKernan B."/>
            <person name="McKernan K."/>
            <person name="Mendez-Lago M."/>
            <person name="Minx P."/>
            <person name="Mollenhauer M.U."/>
            <person name="Montooth K."/>
            <person name="Mount S.M."/>
            <person name="Mu X."/>
            <person name="Myers E."/>
            <person name="Negre B."/>
            <person name="Newfeld S."/>
            <person name="Nielsen R."/>
            <person name="Noor M.A."/>
            <person name="O'Grady P."/>
            <person name="Pachter L."/>
            <person name="Papaceit M."/>
            <person name="Parisi M.J."/>
            <person name="Parisi M."/>
            <person name="Parts L."/>
            <person name="Pedersen J.S."/>
            <person name="Pesole G."/>
            <person name="Phillippy A.M."/>
            <person name="Ponting C.P."/>
            <person name="Pop M."/>
            <person name="Porcelli D."/>
            <person name="Powell J.R."/>
            <person name="Prohaska S."/>
            <person name="Pruitt K."/>
            <person name="Puig M."/>
            <person name="Quesneville H."/>
            <person name="Ram K.R."/>
            <person name="Rand D."/>
            <person name="Rasmussen M.D."/>
            <person name="Reed L.K."/>
            <person name="Reenan R."/>
            <person name="Reily A."/>
            <person name="Remington K.A."/>
            <person name="Rieger T.T."/>
            <person name="Ritchie M.G."/>
            <person name="Robin C."/>
            <person name="Rogers Y.H."/>
            <person name="Rohde C."/>
            <person name="Rozas J."/>
            <person name="Rubenfield M.J."/>
            <person name="Ruiz A."/>
            <person name="Russo S."/>
            <person name="Salzberg S.L."/>
            <person name="Sanchez-Gracia A."/>
            <person name="Saranga D.J."/>
            <person name="Sato H."/>
            <person name="Schaeffer S.W."/>
            <person name="Schatz M.C."/>
            <person name="Schlenke T."/>
            <person name="Schwartz R."/>
            <person name="Segarra C."/>
            <person name="Singh R.S."/>
            <person name="Sirot L."/>
            <person name="Sirota M."/>
            <person name="Sisneros N.B."/>
            <person name="Smith C.D."/>
            <person name="Smith T.F."/>
            <person name="Spieth J."/>
            <person name="Stage D.E."/>
            <person name="Stark A."/>
            <person name="Stephan W."/>
            <person name="Strausberg R.L."/>
            <person name="Strempel S."/>
            <person name="Sturgill D."/>
            <person name="Sutton G."/>
            <person name="Sutton G.G."/>
            <person name="Tao W."/>
            <person name="Teichmann S."/>
            <person name="Tobari Y.N."/>
            <person name="Tomimura Y."/>
            <person name="Tsolas J.M."/>
            <person name="Valente V.L."/>
            <person name="Venter E."/>
            <person name="Venter J.C."/>
            <person name="Vicario S."/>
            <person name="Vieira F.G."/>
            <person name="Vilella A.J."/>
            <person name="Villasante A."/>
            <person name="Walenz B."/>
            <person name="Wang J."/>
            <person name="Wasserman M."/>
            <person name="Watts T."/>
            <person name="Wilson D."/>
            <person name="Wilson R.K."/>
            <person name="Wing R.A."/>
            <person name="Wolfner M.F."/>
            <person name="Wong A."/>
            <person name="Wong G.K."/>
            <person name="Wu C.I."/>
            <person name="Wu G."/>
            <person name="Yamamoto D."/>
            <person name="Yang H.P."/>
            <person name="Yang S.P."/>
            <person name="Yorke J.A."/>
            <person name="Yoshida K."/>
            <person name="Zdobnov E."/>
            <person name="Zhang P."/>
            <person name="Zhang Y."/>
            <person name="Zimin A.V."/>
            <person name="Baldwin J."/>
            <person name="Abdouelleil A."/>
            <person name="Abdulkadir J."/>
            <person name="Abebe A."/>
            <person name="Abera B."/>
            <person name="Abreu J."/>
            <person name="Acer S.C."/>
            <person name="Aftuck L."/>
            <person name="Alexander A."/>
            <person name="An P."/>
            <person name="Anderson E."/>
            <person name="Anderson S."/>
            <person name="Arachi H."/>
            <person name="Azer M."/>
            <person name="Bachantsang P."/>
            <person name="Barry A."/>
            <person name="Bayul T."/>
            <person name="Berlin A."/>
            <person name="Bessette D."/>
            <person name="Bloom T."/>
            <person name="Blye J."/>
            <person name="Boguslavskiy L."/>
            <person name="Bonnet C."/>
            <person name="Boukhgalter B."/>
            <person name="Bourzgui I."/>
            <person name="Brown A."/>
            <person name="Cahill P."/>
            <person name="Channer S."/>
            <person name="Cheshatsang Y."/>
            <person name="Chuda L."/>
            <person name="Citroen M."/>
            <person name="Collymore A."/>
            <person name="Cooke P."/>
            <person name="Costello M."/>
            <person name="D'Aco K."/>
            <person name="Daza R."/>
            <person name="De Haan G."/>
            <person name="DeGray S."/>
            <person name="DeMaso C."/>
            <person name="Dhargay N."/>
            <person name="Dooley K."/>
            <person name="Dooley E."/>
            <person name="Doricent M."/>
            <person name="Dorje P."/>
            <person name="Dorjee K."/>
            <person name="Dupes A."/>
            <person name="Elong R."/>
            <person name="Falk J."/>
            <person name="Farina A."/>
            <person name="Faro S."/>
            <person name="Ferguson D."/>
            <person name="Fisher S."/>
            <person name="Foley C.D."/>
            <person name="Franke A."/>
            <person name="Friedrich D."/>
            <person name="Gadbois L."/>
            <person name="Gearin G."/>
            <person name="Gearin C.R."/>
            <person name="Giannoukos G."/>
            <person name="Goode T."/>
            <person name="Graham J."/>
            <person name="Grandbois E."/>
            <person name="Grewal S."/>
            <person name="Gyaltsen K."/>
            <person name="Hafez N."/>
            <person name="Hagos B."/>
            <person name="Hall J."/>
            <person name="Henson C."/>
            <person name="Hollinger A."/>
            <person name="Honan T."/>
            <person name="Huard M.D."/>
            <person name="Hughes L."/>
            <person name="Hurhula B."/>
            <person name="Husby M.E."/>
            <person name="Kamat A."/>
            <person name="Kanga B."/>
            <person name="Kashin S."/>
            <person name="Khazanovich D."/>
            <person name="Kisner P."/>
            <person name="Lance K."/>
            <person name="Lara M."/>
            <person name="Lee W."/>
            <person name="Lennon N."/>
            <person name="Letendre F."/>
            <person name="LeVine R."/>
            <person name="Lipovsky A."/>
            <person name="Liu X."/>
            <person name="Liu J."/>
            <person name="Liu S."/>
            <person name="Lokyitsang T."/>
            <person name="Lokyitsang Y."/>
            <person name="Lubonja R."/>
            <person name="Lui A."/>
            <person name="MacDonald P."/>
            <person name="Magnisalis V."/>
            <person name="Maru K."/>
            <person name="Matthews C."/>
            <person name="McCusker W."/>
            <person name="McDonough S."/>
            <person name="Mehta T."/>
            <person name="Meldrim J."/>
            <person name="Meneus L."/>
            <person name="Mihai O."/>
            <person name="Mihalev A."/>
            <person name="Mihova T."/>
            <person name="Mittelman R."/>
            <person name="Mlenga V."/>
            <person name="Montmayeur A."/>
            <person name="Mulrain L."/>
            <person name="Navidi A."/>
            <person name="Naylor J."/>
            <person name="Negash T."/>
            <person name="Nguyen T."/>
            <person name="Nguyen N."/>
            <person name="Nicol R."/>
            <person name="Norbu C."/>
            <person name="Norbu N."/>
            <person name="Novod N."/>
            <person name="O'Neill B."/>
            <person name="Osman S."/>
            <person name="Markiewicz E."/>
            <person name="Oyono O.L."/>
            <person name="Patti C."/>
            <person name="Phunkhang P."/>
            <person name="Pierre F."/>
            <person name="Priest M."/>
            <person name="Raghuraman S."/>
            <person name="Rege F."/>
            <person name="Reyes R."/>
            <person name="Rise C."/>
            <person name="Rogov P."/>
            <person name="Ross K."/>
            <person name="Ryan E."/>
            <person name="Settipalli S."/>
            <person name="Shea T."/>
            <person name="Sherpa N."/>
            <person name="Shi L."/>
            <person name="Shih D."/>
            <person name="Sparrow T."/>
            <person name="Spaulding J."/>
            <person name="Stalker J."/>
            <person name="Stange-Thomann N."/>
            <person name="Stavropoulos S."/>
            <person name="Stone C."/>
            <person name="Strader C."/>
            <person name="Tesfaye S."/>
            <person name="Thomson T."/>
            <person name="Thoulutsang Y."/>
            <person name="Thoulutsang D."/>
            <person name="Topham K."/>
            <person name="Topping I."/>
            <person name="Tsamla T."/>
            <person name="Vassiliev H."/>
            <person name="Vo A."/>
            <person name="Wangchuk T."/>
            <person name="Wangdi T."/>
            <person name="Weiand M."/>
            <person name="Wilkinson J."/>
            <person name="Wilson A."/>
            <person name="Yadav S."/>
            <person name="Young G."/>
            <person name="Yu Q."/>
            <person name="Zembek L."/>
            <person name="Zhong D."/>
            <person name="Zimmer A."/>
            <person name="Zwirko Z."/>
            <person name="Jaffe D.B."/>
            <person name="Alvarez P."/>
            <person name="Brockman W."/>
            <person name="Butler J."/>
            <person name="Chin C."/>
            <person name="Gnerre S."/>
            <person name="Grabherr M."/>
            <person name="Kleber M."/>
            <person name="Mauceli E."/>
            <person name="MacCallum I."/>
        </authorList>
    </citation>
    <scope>NUCLEOTIDE SEQUENCE [LARGE SCALE GENOMIC DNA]</scope>
    <source>
        <strain evidence="3">Tucson 14024-0371.13</strain>
    </source>
</reference>
<organism evidence="2 3">
    <name type="scientific">Drosophila ananassae</name>
    <name type="common">Fruit fly</name>
    <dbReference type="NCBI Taxonomy" id="7217"/>
    <lineage>
        <taxon>Eukaryota</taxon>
        <taxon>Metazoa</taxon>
        <taxon>Ecdysozoa</taxon>
        <taxon>Arthropoda</taxon>
        <taxon>Hexapoda</taxon>
        <taxon>Insecta</taxon>
        <taxon>Pterygota</taxon>
        <taxon>Neoptera</taxon>
        <taxon>Endopterygota</taxon>
        <taxon>Diptera</taxon>
        <taxon>Brachycera</taxon>
        <taxon>Muscomorpha</taxon>
        <taxon>Ephydroidea</taxon>
        <taxon>Drosophilidae</taxon>
        <taxon>Drosophila</taxon>
        <taxon>Sophophora</taxon>
    </lineage>
</organism>
<dbReference type="PANTHER" id="PTHR21398:SF11">
    <property type="entry name" value="HDC15381-RELATED"/>
    <property type="match status" value="1"/>
</dbReference>
<sequence length="219" mass="24711">MHSSSKQLALHLFLLFVGSCSPAKKPYQSNGTPVQSGLSLNRSKRVAIFNGSGTNKIVCGLAYPIKEADPVESLWGFINYQAQYVPSPIPIYWWSFWNTSTFVSTARTWQKDIKIQLRRDGTRIWLYDIIETGLERFGGKHGGACLLRSICEISQRPFQHNNMFGEILNAVLIPQIDNVPGKYLQARDAGNAGADCTKTYFDCTKKLWCKLTKMTKMSF</sequence>
<keyword evidence="1" id="KW-0732">Signal</keyword>
<dbReference type="eggNOG" id="ENOG502S9JV">
    <property type="taxonomic scope" value="Eukaryota"/>
</dbReference>
<dbReference type="HOGENOM" id="CLU_053597_2_0_1"/>
<gene>
    <name evidence="2" type="primary">Dana\GF20749</name>
    <name evidence="2" type="synonym">dana_GLEANR_3994</name>
    <name evidence="2" type="ORF">GF20749</name>
</gene>
<dbReference type="AlphaFoldDB" id="B3N1Q2"/>
<feature type="signal peptide" evidence="1">
    <location>
        <begin position="1"/>
        <end position="22"/>
    </location>
</feature>
<keyword evidence="3" id="KW-1185">Reference proteome</keyword>